<organism evidence="7 8">
    <name type="scientific">Legionella maioricensis</name>
    <dbReference type="NCBI Taxonomy" id="2896528"/>
    <lineage>
        <taxon>Bacteria</taxon>
        <taxon>Pseudomonadati</taxon>
        <taxon>Pseudomonadota</taxon>
        <taxon>Gammaproteobacteria</taxon>
        <taxon>Legionellales</taxon>
        <taxon>Legionellaceae</taxon>
        <taxon>Legionella</taxon>
    </lineage>
</organism>
<evidence type="ECO:0000256" key="3">
    <source>
        <dbReference type="ARBA" id="ARBA00022729"/>
    </source>
</evidence>
<evidence type="ECO:0000256" key="5">
    <source>
        <dbReference type="SAM" id="SignalP"/>
    </source>
</evidence>
<feature type="chain" id="PRO_5040906358" evidence="5">
    <location>
        <begin position="20"/>
        <end position="248"/>
    </location>
</feature>
<dbReference type="SUPFAM" id="SSF53850">
    <property type="entry name" value="Periplasmic binding protein-like II"/>
    <property type="match status" value="1"/>
</dbReference>
<dbReference type="PANTHER" id="PTHR35936:SF19">
    <property type="entry name" value="AMINO-ACID-BINDING PROTEIN YXEM-RELATED"/>
    <property type="match status" value="1"/>
</dbReference>
<evidence type="ECO:0000259" key="6">
    <source>
        <dbReference type="SMART" id="SM00062"/>
    </source>
</evidence>
<feature type="signal peptide" evidence="5">
    <location>
        <begin position="1"/>
        <end position="19"/>
    </location>
</feature>
<evidence type="ECO:0000256" key="2">
    <source>
        <dbReference type="ARBA" id="ARBA00010333"/>
    </source>
</evidence>
<dbReference type="GO" id="GO:0030313">
    <property type="term" value="C:cell envelope"/>
    <property type="evidence" value="ECO:0007669"/>
    <property type="project" value="UniProtKB-SubCell"/>
</dbReference>
<dbReference type="EMBL" id="JAJKBJ010000007">
    <property type="protein sequence ID" value="MCL9684003.1"/>
    <property type="molecule type" value="Genomic_DNA"/>
</dbReference>
<dbReference type="PROSITE" id="PS01039">
    <property type="entry name" value="SBP_BACTERIAL_3"/>
    <property type="match status" value="1"/>
</dbReference>
<proteinExistence type="inferred from homology"/>
<dbReference type="RefSeq" id="WP_250422173.1">
    <property type="nucleotide sequence ID" value="NZ_JAJKBJ010000007.1"/>
</dbReference>
<protein>
    <submittedName>
        <fullName evidence="7">Transporter substrate-binding domain-containing protein</fullName>
    </submittedName>
</protein>
<name>A0A9X2D0L4_9GAMM</name>
<dbReference type="CDD" id="cd13622">
    <property type="entry name" value="PBP2_Arg_3"/>
    <property type="match status" value="1"/>
</dbReference>
<dbReference type="PANTHER" id="PTHR35936">
    <property type="entry name" value="MEMBRANE-BOUND LYTIC MUREIN TRANSGLYCOSYLASE F"/>
    <property type="match status" value="1"/>
</dbReference>
<sequence length="248" mass="28002">MKNICCIILVWCIAFSANAVVRIGTPFYDPPYAINNDPINGVSGFDIDFMKKICSRLNWDCKFVPMKYLKLLTALQENEIDLAMGAIVITPEKQKKLIFSIPYLPSEAGFLLKADSPINAVNQLQGKLVGAVRGKDYINYLQEHFIGQMNIIPYDAFQTLALDVNNGKVDAIFINYITALYLQHQFPERVKVLNEHFQVGEGLGIAAMPANQDQINQINQVILQFQSDGTFTALYDYNFQFFIPQSSK</sequence>
<dbReference type="InterPro" id="IPR001638">
    <property type="entry name" value="Solute-binding_3/MltF_N"/>
</dbReference>
<dbReference type="SMART" id="SM00062">
    <property type="entry name" value="PBPb"/>
    <property type="match status" value="1"/>
</dbReference>
<comment type="similarity">
    <text evidence="2 4">Belongs to the bacterial solute-binding protein 3 family.</text>
</comment>
<keyword evidence="8" id="KW-1185">Reference proteome</keyword>
<dbReference type="AlphaFoldDB" id="A0A9X2D0L4"/>
<gene>
    <name evidence="7" type="ORF">LOX96_07870</name>
</gene>
<comment type="subcellular location">
    <subcellularLocation>
        <location evidence="1">Cell envelope</location>
    </subcellularLocation>
</comment>
<reference evidence="7" key="1">
    <citation type="submission" date="2021-11" db="EMBL/GenBank/DDBJ databases">
        <title>Legionella maioricencis sp. nov., a new species isolated from hot water samples in Mallorca.</title>
        <authorList>
            <person name="Crespi S."/>
            <person name="Drasar V."/>
            <person name="Salva-Serra F."/>
            <person name="Jaen-Luchoro D."/>
            <person name="Pineiro-Iglesias B."/>
            <person name="Aliaga F."/>
            <person name="Fernandez-Juarez V."/>
            <person name="Coll G."/>
            <person name="Moore E.R.B."/>
            <person name="Bennasar-Figueras A."/>
        </authorList>
    </citation>
    <scope>NUCLEOTIDE SEQUENCE</scope>
    <source>
        <strain evidence="7">HCPI-6</strain>
    </source>
</reference>
<evidence type="ECO:0000313" key="8">
    <source>
        <dbReference type="Proteomes" id="UP001139721"/>
    </source>
</evidence>
<evidence type="ECO:0000256" key="4">
    <source>
        <dbReference type="RuleBase" id="RU003744"/>
    </source>
</evidence>
<dbReference type="Pfam" id="PF00497">
    <property type="entry name" value="SBP_bac_3"/>
    <property type="match status" value="1"/>
</dbReference>
<evidence type="ECO:0000256" key="1">
    <source>
        <dbReference type="ARBA" id="ARBA00004196"/>
    </source>
</evidence>
<dbReference type="Proteomes" id="UP001139721">
    <property type="component" value="Unassembled WGS sequence"/>
</dbReference>
<feature type="domain" description="Solute-binding protein family 3/N-terminal" evidence="6">
    <location>
        <begin position="20"/>
        <end position="242"/>
    </location>
</feature>
<dbReference type="InterPro" id="IPR018313">
    <property type="entry name" value="SBP_3_CS"/>
</dbReference>
<evidence type="ECO:0000313" key="7">
    <source>
        <dbReference type="EMBL" id="MCL9684003.1"/>
    </source>
</evidence>
<dbReference type="Gene3D" id="3.40.190.10">
    <property type="entry name" value="Periplasmic binding protein-like II"/>
    <property type="match status" value="2"/>
</dbReference>
<accession>A0A9X2D0L4</accession>
<comment type="caution">
    <text evidence="7">The sequence shown here is derived from an EMBL/GenBank/DDBJ whole genome shotgun (WGS) entry which is preliminary data.</text>
</comment>
<keyword evidence="3 5" id="KW-0732">Signal</keyword>